<dbReference type="Proteomes" id="UP001595851">
    <property type="component" value="Unassembled WGS sequence"/>
</dbReference>
<dbReference type="PANTHER" id="PTHR43289">
    <property type="entry name" value="MITOGEN-ACTIVATED PROTEIN KINASE KINASE KINASE 20-RELATED"/>
    <property type="match status" value="1"/>
</dbReference>
<proteinExistence type="predicted"/>
<dbReference type="PROSITE" id="PS00108">
    <property type="entry name" value="PROTEIN_KINASE_ST"/>
    <property type="match status" value="1"/>
</dbReference>
<keyword evidence="6" id="KW-0067">ATP-binding</keyword>
<keyword evidence="10" id="KW-0812">Transmembrane</keyword>
<evidence type="ECO:0000259" key="11">
    <source>
        <dbReference type="PROSITE" id="PS50011"/>
    </source>
</evidence>
<protein>
    <recommendedName>
        <fullName evidence="1">non-specific serine/threonine protein kinase</fullName>
        <ecNumber evidence="1">2.7.11.1</ecNumber>
    </recommendedName>
</protein>
<dbReference type="Pfam" id="PF00069">
    <property type="entry name" value="Pkinase"/>
    <property type="match status" value="1"/>
</dbReference>
<organism evidence="13 14">
    <name type="scientific">Nonomuraea purpurea</name>
    <dbReference type="NCBI Taxonomy" id="1849276"/>
    <lineage>
        <taxon>Bacteria</taxon>
        <taxon>Bacillati</taxon>
        <taxon>Actinomycetota</taxon>
        <taxon>Actinomycetes</taxon>
        <taxon>Streptosporangiales</taxon>
        <taxon>Streptosporangiaceae</taxon>
        <taxon>Nonomuraea</taxon>
    </lineage>
</organism>
<evidence type="ECO:0000259" key="12">
    <source>
        <dbReference type="PROSITE" id="PS50853"/>
    </source>
</evidence>
<keyword evidence="10" id="KW-0472">Membrane</keyword>
<keyword evidence="3" id="KW-0808">Transferase</keyword>
<dbReference type="InterPro" id="IPR003961">
    <property type="entry name" value="FN3_dom"/>
</dbReference>
<evidence type="ECO:0000313" key="14">
    <source>
        <dbReference type="Proteomes" id="UP001595851"/>
    </source>
</evidence>
<sequence length="516" mass="54350">MTGGSAVLPVEDAPGYRVLDQAGQGGFAVVYRAYQERLDRVVALKVLSVDRVDQRTMRRFQRELQLTGRLTGHPNVVTVFDTGVTRSGKPYIAMDFFENGSLRDRIRKQGPLPVPDVLRAGVKLAGALAAVHEAGVLHGDIKPQNILISRYGELAIADFGVARVVDSSEISATSQAFTPLHAAPEVLTGQPHSASTDIYSLGSTLYHLLAGQPAFHNPADPSIAPLMYRVLSVDPPPITRPDVPTQVFEMIRRSMSKQPQARYGSAREFARHLQALQAELGLSVTDLVGADAGPGPGMATVPRTRQDPPGGPFPATGNHLPGAAGNHPPTGEHYPPFGQPAPQHSGAHTPTPTVPPSSEQGRLPRSLVIGGAVAAVVVGGVAAAVYLSLQQTPPPGTPDTTAATAATQDDTQIDKQDIAALAPRAVKVTADQGALVELQWTLPAAARRYPVVLQRSPIKKGEQPITALTAGATSTRVAGLDPDSGYCFLVGVPLQISESSTVAWSKPTCIRGAVAR</sequence>
<evidence type="ECO:0000313" key="13">
    <source>
        <dbReference type="EMBL" id="MFC4014561.1"/>
    </source>
</evidence>
<dbReference type="SUPFAM" id="SSF49265">
    <property type="entry name" value="Fibronectin type III"/>
    <property type="match status" value="1"/>
</dbReference>
<feature type="compositionally biased region" description="Polar residues" evidence="9">
    <location>
        <begin position="346"/>
        <end position="360"/>
    </location>
</feature>
<dbReference type="CDD" id="cd14014">
    <property type="entry name" value="STKc_PknB_like"/>
    <property type="match status" value="1"/>
</dbReference>
<dbReference type="PROSITE" id="PS50853">
    <property type="entry name" value="FN3"/>
    <property type="match status" value="1"/>
</dbReference>
<keyword evidence="10" id="KW-1133">Transmembrane helix</keyword>
<evidence type="ECO:0000256" key="3">
    <source>
        <dbReference type="ARBA" id="ARBA00022679"/>
    </source>
</evidence>
<comment type="caution">
    <text evidence="13">The sequence shown here is derived from an EMBL/GenBank/DDBJ whole genome shotgun (WGS) entry which is preliminary data.</text>
</comment>
<keyword evidence="5 13" id="KW-0418">Kinase</keyword>
<dbReference type="InterPro" id="IPR000719">
    <property type="entry name" value="Prot_kinase_dom"/>
</dbReference>
<dbReference type="EMBL" id="JBHSBI010000035">
    <property type="protein sequence ID" value="MFC4014561.1"/>
    <property type="molecule type" value="Genomic_DNA"/>
</dbReference>
<evidence type="ECO:0000256" key="5">
    <source>
        <dbReference type="ARBA" id="ARBA00022777"/>
    </source>
</evidence>
<accession>A0ABV8GNZ0</accession>
<feature type="domain" description="Fibronectin type-III" evidence="12">
    <location>
        <begin position="422"/>
        <end position="516"/>
    </location>
</feature>
<keyword evidence="2" id="KW-0723">Serine/threonine-protein kinase</keyword>
<evidence type="ECO:0000256" key="1">
    <source>
        <dbReference type="ARBA" id="ARBA00012513"/>
    </source>
</evidence>
<keyword evidence="14" id="KW-1185">Reference proteome</keyword>
<dbReference type="PROSITE" id="PS50011">
    <property type="entry name" value="PROTEIN_KINASE_DOM"/>
    <property type="match status" value="1"/>
</dbReference>
<evidence type="ECO:0000256" key="8">
    <source>
        <dbReference type="ARBA" id="ARBA00023326"/>
    </source>
</evidence>
<dbReference type="Gene3D" id="3.30.200.20">
    <property type="entry name" value="Phosphorylase Kinase, domain 1"/>
    <property type="match status" value="1"/>
</dbReference>
<dbReference type="InterPro" id="IPR011009">
    <property type="entry name" value="Kinase-like_dom_sf"/>
</dbReference>
<feature type="domain" description="Protein kinase" evidence="11">
    <location>
        <begin position="16"/>
        <end position="275"/>
    </location>
</feature>
<dbReference type="EC" id="2.7.11.1" evidence="1"/>
<feature type="transmembrane region" description="Helical" evidence="10">
    <location>
        <begin position="367"/>
        <end position="389"/>
    </location>
</feature>
<keyword evidence="7" id="KW-0326">Glycosidase</keyword>
<evidence type="ECO:0000256" key="6">
    <source>
        <dbReference type="ARBA" id="ARBA00022840"/>
    </source>
</evidence>
<dbReference type="PANTHER" id="PTHR43289:SF6">
    <property type="entry name" value="SERINE_THREONINE-PROTEIN KINASE NEKL-3"/>
    <property type="match status" value="1"/>
</dbReference>
<evidence type="ECO:0000256" key="4">
    <source>
        <dbReference type="ARBA" id="ARBA00022741"/>
    </source>
</evidence>
<dbReference type="GO" id="GO:0016301">
    <property type="term" value="F:kinase activity"/>
    <property type="evidence" value="ECO:0007669"/>
    <property type="project" value="UniProtKB-KW"/>
</dbReference>
<dbReference type="Gene3D" id="1.10.510.10">
    <property type="entry name" value="Transferase(Phosphotransferase) domain 1"/>
    <property type="match status" value="1"/>
</dbReference>
<evidence type="ECO:0000256" key="7">
    <source>
        <dbReference type="ARBA" id="ARBA00023295"/>
    </source>
</evidence>
<reference evidence="14" key="1">
    <citation type="journal article" date="2019" name="Int. J. Syst. Evol. Microbiol.">
        <title>The Global Catalogue of Microorganisms (GCM) 10K type strain sequencing project: providing services to taxonomists for standard genome sequencing and annotation.</title>
        <authorList>
            <consortium name="The Broad Institute Genomics Platform"/>
            <consortium name="The Broad Institute Genome Sequencing Center for Infectious Disease"/>
            <person name="Wu L."/>
            <person name="Ma J."/>
        </authorList>
    </citation>
    <scope>NUCLEOTIDE SEQUENCE [LARGE SCALE GENOMIC DNA]</scope>
    <source>
        <strain evidence="14">TBRC 1276</strain>
    </source>
</reference>
<keyword evidence="7" id="KW-0378">Hydrolase</keyword>
<keyword evidence="8" id="KW-0624">Polysaccharide degradation</keyword>
<dbReference type="SMART" id="SM00220">
    <property type="entry name" value="S_TKc"/>
    <property type="match status" value="1"/>
</dbReference>
<evidence type="ECO:0000256" key="2">
    <source>
        <dbReference type="ARBA" id="ARBA00022527"/>
    </source>
</evidence>
<name>A0ABV8GNZ0_9ACTN</name>
<keyword evidence="4" id="KW-0547">Nucleotide-binding</keyword>
<evidence type="ECO:0000256" key="9">
    <source>
        <dbReference type="SAM" id="MobiDB-lite"/>
    </source>
</evidence>
<feature type="region of interest" description="Disordered" evidence="9">
    <location>
        <begin position="294"/>
        <end position="360"/>
    </location>
</feature>
<dbReference type="RefSeq" id="WP_379534394.1">
    <property type="nucleotide sequence ID" value="NZ_JBHSBI010000035.1"/>
</dbReference>
<dbReference type="SUPFAM" id="SSF56112">
    <property type="entry name" value="Protein kinase-like (PK-like)"/>
    <property type="match status" value="1"/>
</dbReference>
<dbReference type="InterPro" id="IPR036116">
    <property type="entry name" value="FN3_sf"/>
</dbReference>
<keyword evidence="8" id="KW-0119">Carbohydrate metabolism</keyword>
<dbReference type="InterPro" id="IPR008271">
    <property type="entry name" value="Ser/Thr_kinase_AS"/>
</dbReference>
<evidence type="ECO:0000256" key="10">
    <source>
        <dbReference type="SAM" id="Phobius"/>
    </source>
</evidence>
<gene>
    <name evidence="13" type="ORF">ACFOY2_45575</name>
</gene>